<keyword evidence="2" id="KW-1185">Reference proteome</keyword>
<evidence type="ECO:0000313" key="2">
    <source>
        <dbReference type="Proteomes" id="UP000306628"/>
    </source>
</evidence>
<accession>A0A5S4G848</accession>
<proteinExistence type="predicted"/>
<name>A0A5S4G848_9ACTN</name>
<dbReference type="AlphaFoldDB" id="A0A5S4G848"/>
<dbReference type="Proteomes" id="UP000306628">
    <property type="component" value="Unassembled WGS sequence"/>
</dbReference>
<gene>
    <name evidence="1" type="ORF">ETD85_49875</name>
</gene>
<evidence type="ECO:0000313" key="1">
    <source>
        <dbReference type="EMBL" id="TMR22130.1"/>
    </source>
</evidence>
<sequence length="69" mass="7765">MGGRSPHRNRVPALRLARTALAVLRFDYPGLSWHTLGGHFREAEPFWEAVAAEVPGGYRRRRPPPSCGR</sequence>
<protein>
    <submittedName>
        <fullName evidence="1">Uncharacterized protein</fullName>
    </submittedName>
</protein>
<organism evidence="1 2">
    <name type="scientific">Nonomuraea zeae</name>
    <dbReference type="NCBI Taxonomy" id="1642303"/>
    <lineage>
        <taxon>Bacteria</taxon>
        <taxon>Bacillati</taxon>
        <taxon>Actinomycetota</taxon>
        <taxon>Actinomycetes</taxon>
        <taxon>Streptosporangiales</taxon>
        <taxon>Streptosporangiaceae</taxon>
        <taxon>Nonomuraea</taxon>
    </lineage>
</organism>
<comment type="caution">
    <text evidence="1">The sequence shown here is derived from an EMBL/GenBank/DDBJ whole genome shotgun (WGS) entry which is preliminary data.</text>
</comment>
<reference evidence="1 2" key="1">
    <citation type="submission" date="2019-05" db="EMBL/GenBank/DDBJ databases">
        <title>Draft genome sequence of Nonomuraea zeae DSM 100528.</title>
        <authorList>
            <person name="Saricaoglu S."/>
            <person name="Isik K."/>
        </authorList>
    </citation>
    <scope>NUCLEOTIDE SEQUENCE [LARGE SCALE GENOMIC DNA]</scope>
    <source>
        <strain evidence="1 2">DSM 100528</strain>
    </source>
</reference>
<dbReference type="EMBL" id="VCKX01000281">
    <property type="protein sequence ID" value="TMR22130.1"/>
    <property type="molecule type" value="Genomic_DNA"/>
</dbReference>